<name>A0ABX3JH57_9PSEU</name>
<sequence length="74" mass="7350">MSMVRRITSAGVLVAAVVGAVLSLAGVAKLETGWPSGHSAAASSAPDGIAYTPVESGRPVASLNPETDYPAPES</sequence>
<evidence type="ECO:0000313" key="3">
    <source>
        <dbReference type="Proteomes" id="UP000188551"/>
    </source>
</evidence>
<dbReference type="Proteomes" id="UP000188551">
    <property type="component" value="Unassembled WGS sequence"/>
</dbReference>
<protein>
    <submittedName>
        <fullName evidence="2">Uncharacterized protein</fullName>
    </submittedName>
</protein>
<proteinExistence type="predicted"/>
<accession>A0ABX3JH57</accession>
<evidence type="ECO:0000256" key="1">
    <source>
        <dbReference type="SAM" id="MobiDB-lite"/>
    </source>
</evidence>
<evidence type="ECO:0000313" key="2">
    <source>
        <dbReference type="EMBL" id="OOC06629.1"/>
    </source>
</evidence>
<comment type="caution">
    <text evidence="2">The sequence shown here is derived from an EMBL/GenBank/DDBJ whole genome shotgun (WGS) entry which is preliminary data.</text>
</comment>
<dbReference type="RefSeq" id="WP_039916319.1">
    <property type="nucleotide sequence ID" value="NZ_ANMG01000013.1"/>
</dbReference>
<keyword evidence="3" id="KW-1185">Reference proteome</keyword>
<dbReference type="EMBL" id="MUXN01000007">
    <property type="protein sequence ID" value="OOC06629.1"/>
    <property type="molecule type" value="Genomic_DNA"/>
</dbReference>
<organism evidence="2 3">
    <name type="scientific">Amycolatopsis azurea DSM 43854</name>
    <dbReference type="NCBI Taxonomy" id="1238180"/>
    <lineage>
        <taxon>Bacteria</taxon>
        <taxon>Bacillati</taxon>
        <taxon>Actinomycetota</taxon>
        <taxon>Actinomycetes</taxon>
        <taxon>Pseudonocardiales</taxon>
        <taxon>Pseudonocardiaceae</taxon>
        <taxon>Amycolatopsis</taxon>
    </lineage>
</organism>
<reference evidence="2 3" key="1">
    <citation type="submission" date="2017-02" db="EMBL/GenBank/DDBJ databases">
        <title>Amycolatopsis azurea DSM 43854 draft genome.</title>
        <authorList>
            <person name="Mayilraj S."/>
        </authorList>
    </citation>
    <scope>NUCLEOTIDE SEQUENCE [LARGE SCALE GENOMIC DNA]</scope>
    <source>
        <strain evidence="2 3">DSM 43854</strain>
    </source>
</reference>
<gene>
    <name evidence="2" type="ORF">B0293_11345</name>
</gene>
<feature type="region of interest" description="Disordered" evidence="1">
    <location>
        <begin position="54"/>
        <end position="74"/>
    </location>
</feature>